<dbReference type="GO" id="GO:0043565">
    <property type="term" value="F:sequence-specific DNA binding"/>
    <property type="evidence" value="ECO:0007669"/>
    <property type="project" value="InterPro"/>
</dbReference>
<gene>
    <name evidence="5" type="ORF">D3273_21830</name>
</gene>
<evidence type="ECO:0000256" key="1">
    <source>
        <dbReference type="ARBA" id="ARBA00023015"/>
    </source>
</evidence>
<dbReference type="SUPFAM" id="SSF46689">
    <property type="entry name" value="Homeodomain-like"/>
    <property type="match status" value="2"/>
</dbReference>
<dbReference type="InterPro" id="IPR009057">
    <property type="entry name" value="Homeodomain-like_sf"/>
</dbReference>
<evidence type="ECO:0000256" key="3">
    <source>
        <dbReference type="ARBA" id="ARBA00023163"/>
    </source>
</evidence>
<comment type="caution">
    <text evidence="5">The sequence shown here is derived from an EMBL/GenBank/DDBJ whole genome shotgun (WGS) entry which is preliminary data.</text>
</comment>
<accession>A0A4Q2U184</accession>
<keyword evidence="3" id="KW-0804">Transcription</keyword>
<evidence type="ECO:0000313" key="5">
    <source>
        <dbReference type="EMBL" id="RYC29840.1"/>
    </source>
</evidence>
<dbReference type="OrthoDB" id="9793400at2"/>
<dbReference type="PANTHER" id="PTHR46796:SF6">
    <property type="entry name" value="ARAC SUBFAMILY"/>
    <property type="match status" value="1"/>
</dbReference>
<evidence type="ECO:0000313" key="6">
    <source>
        <dbReference type="Proteomes" id="UP000290759"/>
    </source>
</evidence>
<dbReference type="InterPro" id="IPR018062">
    <property type="entry name" value="HTH_AraC-typ_CS"/>
</dbReference>
<reference evidence="5 6" key="1">
    <citation type="submission" date="2018-12" db="EMBL/GenBank/DDBJ databases">
        <authorList>
            <person name="Grouzdev D.S."/>
            <person name="Krutkina M.S."/>
        </authorList>
    </citation>
    <scope>NUCLEOTIDE SEQUENCE [LARGE SCALE GENOMIC DNA]</scope>
    <source>
        <strain evidence="5 6">RmlP026</strain>
    </source>
</reference>
<keyword evidence="2" id="KW-0238">DNA-binding</keyword>
<dbReference type="Pfam" id="PF12833">
    <property type="entry name" value="HTH_18"/>
    <property type="match status" value="1"/>
</dbReference>
<dbReference type="InterPro" id="IPR050204">
    <property type="entry name" value="AraC_XylS_family_regulators"/>
</dbReference>
<protein>
    <submittedName>
        <fullName evidence="5">AraC family transcriptional regulator</fullName>
    </submittedName>
</protein>
<proteinExistence type="predicted"/>
<dbReference type="PROSITE" id="PS01124">
    <property type="entry name" value="HTH_ARAC_FAMILY_2"/>
    <property type="match status" value="1"/>
</dbReference>
<dbReference type="EMBL" id="QYBB01000038">
    <property type="protein sequence ID" value="RYC29840.1"/>
    <property type="molecule type" value="Genomic_DNA"/>
</dbReference>
<keyword evidence="6" id="KW-1185">Reference proteome</keyword>
<dbReference type="Proteomes" id="UP000290759">
    <property type="component" value="Unassembled WGS sequence"/>
</dbReference>
<sequence length="286" mass="30347">MAPGRPSIFRFLSASPRARTVATIDLGFGRSAAVWRNDLDRVAYEGAEGHTFSLYLEGGAGTRRVDGRPAGGRPGAFCVMPHGASSEWEITAPFAFVHLYLPAGELRRAFAESQDRDARLLDVPEMTFAEAPRVAEPLRALAGAVLAGDPLAAEAAMAGAVSRFLAEPRHGGRRRDALTGGLAPHLGRRVVDHVEAHLGAPLRLRDLAAIAGLSDAHFQRDFAASRGVSPQVFVAHRRIARAKAMLRGRDPVAGIALACGFSSQSHLTRAFKAATGVTPGAYRAMA</sequence>
<dbReference type="Gene3D" id="1.10.10.60">
    <property type="entry name" value="Homeodomain-like"/>
    <property type="match status" value="1"/>
</dbReference>
<dbReference type="RefSeq" id="WP_129229013.1">
    <property type="nucleotide sequence ID" value="NZ_QYBB01000038.1"/>
</dbReference>
<reference evidence="5 6" key="2">
    <citation type="submission" date="2019-02" db="EMBL/GenBank/DDBJ databases">
        <title>'Lichenibacterium ramalinii' gen. nov. sp. nov., 'Lichenibacterium minor' gen. nov. sp. nov.</title>
        <authorList>
            <person name="Pankratov T."/>
        </authorList>
    </citation>
    <scope>NUCLEOTIDE SEQUENCE [LARGE SCALE GENOMIC DNA]</scope>
    <source>
        <strain evidence="5 6">RmlP026</strain>
    </source>
</reference>
<keyword evidence="1" id="KW-0805">Transcription regulation</keyword>
<dbReference type="InterPro" id="IPR018060">
    <property type="entry name" value="HTH_AraC"/>
</dbReference>
<feature type="domain" description="HTH araC/xylS-type" evidence="4">
    <location>
        <begin position="188"/>
        <end position="285"/>
    </location>
</feature>
<dbReference type="GO" id="GO:0003700">
    <property type="term" value="F:DNA-binding transcription factor activity"/>
    <property type="evidence" value="ECO:0007669"/>
    <property type="project" value="InterPro"/>
</dbReference>
<dbReference type="AlphaFoldDB" id="A0A4Q2U184"/>
<dbReference type="PANTHER" id="PTHR46796">
    <property type="entry name" value="HTH-TYPE TRANSCRIPTIONAL ACTIVATOR RHAS-RELATED"/>
    <property type="match status" value="1"/>
</dbReference>
<dbReference type="Gene3D" id="2.60.120.10">
    <property type="entry name" value="Jelly Rolls"/>
    <property type="match status" value="1"/>
</dbReference>
<organism evidence="5 6">
    <name type="scientific">Lichenibacterium minor</name>
    <dbReference type="NCBI Taxonomy" id="2316528"/>
    <lineage>
        <taxon>Bacteria</taxon>
        <taxon>Pseudomonadati</taxon>
        <taxon>Pseudomonadota</taxon>
        <taxon>Alphaproteobacteria</taxon>
        <taxon>Hyphomicrobiales</taxon>
        <taxon>Lichenihabitantaceae</taxon>
        <taxon>Lichenibacterium</taxon>
    </lineage>
</organism>
<dbReference type="InterPro" id="IPR014710">
    <property type="entry name" value="RmlC-like_jellyroll"/>
</dbReference>
<evidence type="ECO:0000259" key="4">
    <source>
        <dbReference type="PROSITE" id="PS01124"/>
    </source>
</evidence>
<evidence type="ECO:0000256" key="2">
    <source>
        <dbReference type="ARBA" id="ARBA00023125"/>
    </source>
</evidence>
<dbReference type="SMART" id="SM00342">
    <property type="entry name" value="HTH_ARAC"/>
    <property type="match status" value="1"/>
</dbReference>
<dbReference type="PROSITE" id="PS00041">
    <property type="entry name" value="HTH_ARAC_FAMILY_1"/>
    <property type="match status" value="1"/>
</dbReference>
<name>A0A4Q2U184_9HYPH</name>